<feature type="binding site" evidence="4">
    <location>
        <position position="188"/>
    </location>
    <ligand>
        <name>biotin</name>
        <dbReference type="ChEBI" id="CHEBI:57586"/>
    </ligand>
</feature>
<dbReference type="EC" id="6.3.4.15" evidence="4"/>
<dbReference type="InterPro" id="IPR004143">
    <property type="entry name" value="BPL_LPL_catalytic"/>
</dbReference>
<comment type="caution">
    <text evidence="6">The sequence shown here is derived from an EMBL/GenBank/DDBJ whole genome shotgun (WGS) entry which is preliminary data.</text>
</comment>
<dbReference type="PANTHER" id="PTHR12835:SF5">
    <property type="entry name" value="BIOTIN--PROTEIN LIGASE"/>
    <property type="match status" value="1"/>
</dbReference>
<dbReference type="GO" id="GO:0016874">
    <property type="term" value="F:ligase activity"/>
    <property type="evidence" value="ECO:0007669"/>
    <property type="project" value="UniProtKB-KW"/>
</dbReference>
<comment type="catalytic activity">
    <reaction evidence="4">
        <text>biotin + L-lysyl-[protein] + ATP = N(6)-biotinyl-L-lysyl-[protein] + AMP + diphosphate + H(+)</text>
        <dbReference type="Rhea" id="RHEA:11756"/>
        <dbReference type="Rhea" id="RHEA-COMP:9752"/>
        <dbReference type="Rhea" id="RHEA-COMP:10505"/>
        <dbReference type="ChEBI" id="CHEBI:15378"/>
        <dbReference type="ChEBI" id="CHEBI:29969"/>
        <dbReference type="ChEBI" id="CHEBI:30616"/>
        <dbReference type="ChEBI" id="CHEBI:33019"/>
        <dbReference type="ChEBI" id="CHEBI:57586"/>
        <dbReference type="ChEBI" id="CHEBI:83144"/>
        <dbReference type="ChEBI" id="CHEBI:456215"/>
        <dbReference type="EC" id="6.3.4.15"/>
    </reaction>
</comment>
<sequence length="329" mass="37515">MESTRKKLITLLANAKDSFVSGQRLSEELHISRAAIWKHMKALEQEGYQIEGVSRKGYRIVSFPDKMSINTIQWDLHTKWLGQEMYYKNQVDSTQTIAHQLAREGADHGTVVVADEQLKGRGRLHRPWDSQKGKGIWMSLILRPDIEPQRAPQLTLASAVSITRMLEKVCQAEAKIKWPNDIFLNDRKLAGILTEMQAEQDLIEYVIIGMGINVNQVQEDIPLSLQDIATSVKIETGSSFQREALIQDVLKEIETVYDQFMEEGFSAVKPYWEKAAYRIGETVTVKTRNLKWDAVLVGIQEDGALIVEDQSGKREILYSAEIDWKRGIK</sequence>
<dbReference type="PANTHER" id="PTHR12835">
    <property type="entry name" value="BIOTIN PROTEIN LIGASE"/>
    <property type="match status" value="1"/>
</dbReference>
<dbReference type="Gene3D" id="1.10.10.10">
    <property type="entry name" value="Winged helix-like DNA-binding domain superfamily/Winged helix DNA-binding domain"/>
    <property type="match status" value="1"/>
</dbReference>
<dbReference type="NCBIfam" id="TIGR00121">
    <property type="entry name" value="birA_ligase"/>
    <property type="match status" value="1"/>
</dbReference>
<dbReference type="Pfam" id="PF03099">
    <property type="entry name" value="BPL_LplA_LipB"/>
    <property type="match status" value="1"/>
</dbReference>
<evidence type="ECO:0000313" key="6">
    <source>
        <dbReference type="EMBL" id="GAA0480938.1"/>
    </source>
</evidence>
<dbReference type="InterPro" id="IPR003142">
    <property type="entry name" value="BPL_C"/>
</dbReference>
<comment type="function">
    <text evidence="4">Acts both as a biotin--[acetyl-CoA-carboxylase] ligase and a repressor.</text>
</comment>
<keyword evidence="3 4" id="KW-0092">Biotin</keyword>
<dbReference type="Gene3D" id="3.30.930.10">
    <property type="entry name" value="Bira Bifunctional Protein, Domain 2"/>
    <property type="match status" value="1"/>
</dbReference>
<keyword evidence="4" id="KW-0678">Repressor</keyword>
<dbReference type="InterPro" id="IPR045864">
    <property type="entry name" value="aa-tRNA-synth_II/BPL/LPL"/>
</dbReference>
<gene>
    <name evidence="4" type="primary">birA</name>
    <name evidence="6" type="ORF">GCM10008986_01950</name>
</gene>
<protein>
    <recommendedName>
        <fullName evidence="4">Bifunctional ligase/repressor BirA</fullName>
    </recommendedName>
    <alternativeName>
        <fullName evidence="4">Biotin--[acetyl-CoA-carboxylase] ligase</fullName>
        <ecNumber evidence="4">6.3.4.15</ecNumber>
    </alternativeName>
    <alternativeName>
        <fullName evidence="4">Biotin--protein ligase</fullName>
    </alternativeName>
    <alternativeName>
        <fullName evidence="4">Biotin-[acetyl-CoA carboxylase] synthetase</fullName>
    </alternativeName>
</protein>
<dbReference type="InterPro" id="IPR011991">
    <property type="entry name" value="ArsR-like_HTH"/>
</dbReference>
<comment type="caution">
    <text evidence="4">Lacks conserved residue(s) required for the propagation of feature annotation.</text>
</comment>
<dbReference type="Gene3D" id="2.30.30.100">
    <property type="match status" value="1"/>
</dbReference>
<comment type="similarity">
    <text evidence="4">Belongs to the biotin--protein ligase family.</text>
</comment>
<dbReference type="CDD" id="cd00090">
    <property type="entry name" value="HTH_ARSR"/>
    <property type="match status" value="1"/>
</dbReference>
<evidence type="ECO:0000256" key="4">
    <source>
        <dbReference type="HAMAP-Rule" id="MF_00978"/>
    </source>
</evidence>
<dbReference type="EMBL" id="BAAADO010000001">
    <property type="protein sequence ID" value="GAA0480938.1"/>
    <property type="molecule type" value="Genomic_DNA"/>
</dbReference>
<keyword evidence="4" id="KW-0547">Nucleotide-binding</keyword>
<dbReference type="Pfam" id="PF02237">
    <property type="entry name" value="BPL_C"/>
    <property type="match status" value="1"/>
</dbReference>
<reference evidence="7" key="1">
    <citation type="journal article" date="2019" name="Int. J. Syst. Evol. Microbiol.">
        <title>The Global Catalogue of Microorganisms (GCM) 10K type strain sequencing project: providing services to taxonomists for standard genome sequencing and annotation.</title>
        <authorList>
            <consortium name="The Broad Institute Genomics Platform"/>
            <consortium name="The Broad Institute Genome Sequencing Center for Infectious Disease"/>
            <person name="Wu L."/>
            <person name="Ma J."/>
        </authorList>
    </citation>
    <scope>NUCLEOTIDE SEQUENCE [LARGE SCALE GENOMIC DNA]</scope>
    <source>
        <strain evidence="7">JCM 12389</strain>
    </source>
</reference>
<proteinExistence type="inferred from homology"/>
<dbReference type="Pfam" id="PF08279">
    <property type="entry name" value="HTH_11"/>
    <property type="match status" value="1"/>
</dbReference>
<evidence type="ECO:0000313" key="7">
    <source>
        <dbReference type="Proteomes" id="UP001500880"/>
    </source>
</evidence>
<dbReference type="HAMAP" id="MF_00978">
    <property type="entry name" value="Bifunct_BirA"/>
    <property type="match status" value="1"/>
</dbReference>
<evidence type="ECO:0000259" key="5">
    <source>
        <dbReference type="PROSITE" id="PS51733"/>
    </source>
</evidence>
<feature type="binding site" evidence="4">
    <location>
        <begin position="121"/>
        <end position="123"/>
    </location>
    <ligand>
        <name>biotin</name>
        <dbReference type="ChEBI" id="CHEBI:57586"/>
    </ligand>
</feature>
<accession>A0ABP3KJ04</accession>
<evidence type="ECO:0000256" key="3">
    <source>
        <dbReference type="ARBA" id="ARBA00023267"/>
    </source>
</evidence>
<dbReference type="InterPro" id="IPR036388">
    <property type="entry name" value="WH-like_DNA-bd_sf"/>
</dbReference>
<dbReference type="RefSeq" id="WP_343836536.1">
    <property type="nucleotide sequence ID" value="NZ_BAAADO010000001.1"/>
</dbReference>
<name>A0ABP3KJ04_9BACI</name>
<keyword evidence="2 4" id="KW-0238">DNA-binding</keyword>
<organism evidence="6 7">
    <name type="scientific">Salinibacillus aidingensis</name>
    <dbReference type="NCBI Taxonomy" id="237684"/>
    <lineage>
        <taxon>Bacteria</taxon>
        <taxon>Bacillati</taxon>
        <taxon>Bacillota</taxon>
        <taxon>Bacilli</taxon>
        <taxon>Bacillales</taxon>
        <taxon>Bacillaceae</taxon>
        <taxon>Salinibacillus</taxon>
    </lineage>
</organism>
<feature type="DNA-binding region" description="H-T-H motif" evidence="4">
    <location>
        <begin position="22"/>
        <end position="41"/>
    </location>
</feature>
<keyword evidence="1 4" id="KW-0436">Ligase</keyword>
<keyword evidence="4" id="KW-0067">ATP-binding</keyword>
<dbReference type="Proteomes" id="UP001500880">
    <property type="component" value="Unassembled WGS sequence"/>
</dbReference>
<evidence type="ECO:0000256" key="2">
    <source>
        <dbReference type="ARBA" id="ARBA00023125"/>
    </source>
</evidence>
<dbReference type="InterPro" id="IPR013196">
    <property type="entry name" value="HTH_11"/>
</dbReference>
<dbReference type="CDD" id="cd16442">
    <property type="entry name" value="BPL"/>
    <property type="match status" value="1"/>
</dbReference>
<dbReference type="SUPFAM" id="SSF46785">
    <property type="entry name" value="Winged helix' DNA-binding domain"/>
    <property type="match status" value="1"/>
</dbReference>
<dbReference type="InterPro" id="IPR036390">
    <property type="entry name" value="WH_DNA-bd_sf"/>
</dbReference>
<keyword evidence="7" id="KW-1185">Reference proteome</keyword>
<feature type="binding site" evidence="4">
    <location>
        <position position="117"/>
    </location>
    <ligand>
        <name>biotin</name>
        <dbReference type="ChEBI" id="CHEBI:57586"/>
    </ligand>
</feature>
<keyword evidence="4" id="KW-0804">Transcription</keyword>
<dbReference type="InterPro" id="IPR004408">
    <property type="entry name" value="Biotin_CoA_COase_ligase"/>
</dbReference>
<dbReference type="InterPro" id="IPR030855">
    <property type="entry name" value="Bifunct_BirA"/>
</dbReference>
<keyword evidence="4" id="KW-0805">Transcription regulation</keyword>
<dbReference type="SUPFAM" id="SSF55681">
    <property type="entry name" value="Class II aaRS and biotin synthetases"/>
    <property type="match status" value="1"/>
</dbReference>
<evidence type="ECO:0000256" key="1">
    <source>
        <dbReference type="ARBA" id="ARBA00022598"/>
    </source>
</evidence>
<feature type="domain" description="BPL/LPL catalytic" evidence="5">
    <location>
        <begin position="70"/>
        <end position="261"/>
    </location>
</feature>
<dbReference type="PROSITE" id="PS51733">
    <property type="entry name" value="BPL_LPL_CATALYTIC"/>
    <property type="match status" value="1"/>
</dbReference>